<evidence type="ECO:0000256" key="14">
    <source>
        <dbReference type="SAM" id="Phobius"/>
    </source>
</evidence>
<dbReference type="AlphaFoldDB" id="A0A532UU73"/>
<evidence type="ECO:0000256" key="7">
    <source>
        <dbReference type="ARBA" id="ARBA00022729"/>
    </source>
</evidence>
<keyword evidence="4" id="KW-0813">Transport</keyword>
<evidence type="ECO:0000256" key="4">
    <source>
        <dbReference type="ARBA" id="ARBA00022448"/>
    </source>
</evidence>
<evidence type="ECO:0000313" key="15">
    <source>
        <dbReference type="EMBL" id="TKJ38500.1"/>
    </source>
</evidence>
<keyword evidence="8" id="KW-0574">Periplasm</keyword>
<keyword evidence="14" id="KW-0472">Membrane</keyword>
<evidence type="ECO:0000256" key="13">
    <source>
        <dbReference type="PIRSR" id="PIRSR006105-2"/>
    </source>
</evidence>
<feature type="binding site" description="axial binding residue" evidence="13">
    <location>
        <position position="134"/>
    </location>
    <ligand>
        <name>heme c</name>
        <dbReference type="ChEBI" id="CHEBI:61717"/>
        <label>2</label>
    </ligand>
    <ligandPart>
        <name>Fe</name>
        <dbReference type="ChEBI" id="CHEBI:18248"/>
    </ligandPart>
</feature>
<keyword evidence="14" id="KW-1133">Transmembrane helix</keyword>
<sequence>MIEIIRENNITKRVMPMQKGILRVRALKVLAAMLLVIPFLICSCSGDKTIEDGDLGIRKGTLLTEDVLVPESTTSLVEAGASERVARSFENAPPMIPHEITDYVPITIEENACTECHMPEVAEDAEATPVPASHLYDLRENQQLSELSGAAFNCTLCHAAMTDASLIVENEFTPEFRDDGDEHSSDLLDRLNEGIE</sequence>
<comment type="subcellular location">
    <subcellularLocation>
        <location evidence="1">Periplasm</location>
    </subcellularLocation>
</comment>
<keyword evidence="14" id="KW-0812">Transmembrane</keyword>
<keyword evidence="10 13" id="KW-0408">Iron</keyword>
<evidence type="ECO:0000256" key="12">
    <source>
        <dbReference type="PIRSR" id="PIRSR006105-1"/>
    </source>
</evidence>
<keyword evidence="7" id="KW-0732">Signal</keyword>
<comment type="PTM">
    <text evidence="12">Binds 2 heme C groups per subunit.</text>
</comment>
<comment type="similarity">
    <text evidence="2">Belongs to the NapB family.</text>
</comment>
<evidence type="ECO:0000256" key="1">
    <source>
        <dbReference type="ARBA" id="ARBA00004418"/>
    </source>
</evidence>
<gene>
    <name evidence="15" type="ORF">CEE37_12085</name>
</gene>
<name>A0A532UU73_UNCL8</name>
<dbReference type="InterPro" id="IPR005591">
    <property type="entry name" value="NapB"/>
</dbReference>
<evidence type="ECO:0000256" key="11">
    <source>
        <dbReference type="ARBA" id="ARBA00031832"/>
    </source>
</evidence>
<dbReference type="Pfam" id="PF03892">
    <property type="entry name" value="NapB"/>
    <property type="match status" value="1"/>
</dbReference>
<feature type="binding site" description="covalent" evidence="12">
    <location>
        <position position="113"/>
    </location>
    <ligand>
        <name>heme c</name>
        <dbReference type="ChEBI" id="CHEBI:61717"/>
        <label>1</label>
    </ligand>
</feature>
<dbReference type="InterPro" id="IPR036280">
    <property type="entry name" value="Multihaem_cyt_sf"/>
</dbReference>
<feature type="binding site" description="covalent" evidence="12">
    <location>
        <position position="154"/>
    </location>
    <ligand>
        <name>heme c</name>
        <dbReference type="ChEBI" id="CHEBI:61717"/>
        <label>2</label>
    </ligand>
</feature>
<evidence type="ECO:0000256" key="6">
    <source>
        <dbReference type="ARBA" id="ARBA00022723"/>
    </source>
</evidence>
<dbReference type="GO" id="GO:0046872">
    <property type="term" value="F:metal ion binding"/>
    <property type="evidence" value="ECO:0007669"/>
    <property type="project" value="UniProtKB-KW"/>
</dbReference>
<feature type="binding site" description="covalent" evidence="12">
    <location>
        <position position="157"/>
    </location>
    <ligand>
        <name>heme c</name>
        <dbReference type="ChEBI" id="CHEBI:61717"/>
        <label>2</label>
    </ligand>
</feature>
<proteinExistence type="inferred from homology"/>
<dbReference type="SUPFAM" id="SSF48695">
    <property type="entry name" value="Multiheme cytochromes"/>
    <property type="match status" value="1"/>
</dbReference>
<reference evidence="15 16" key="1">
    <citation type="submission" date="2017-06" db="EMBL/GenBank/DDBJ databases">
        <title>Novel microbial phyla capable of carbon fixation and sulfur reduction in deep-sea sediments.</title>
        <authorList>
            <person name="Huang J."/>
            <person name="Baker B."/>
            <person name="Wang Y."/>
        </authorList>
    </citation>
    <scope>NUCLEOTIDE SEQUENCE [LARGE SCALE GENOMIC DNA]</scope>
    <source>
        <strain evidence="15">B3_LCP</strain>
    </source>
</reference>
<dbReference type="Gene3D" id="1.10.1130.10">
    <property type="entry name" value="Flavocytochrome C3, Chain A"/>
    <property type="match status" value="1"/>
</dbReference>
<dbReference type="GO" id="GO:0042597">
    <property type="term" value="C:periplasmic space"/>
    <property type="evidence" value="ECO:0007669"/>
    <property type="project" value="UniProtKB-SubCell"/>
</dbReference>
<feature type="binding site" description="covalent" evidence="12">
    <location>
        <position position="116"/>
    </location>
    <ligand>
        <name>heme c</name>
        <dbReference type="ChEBI" id="CHEBI:61717"/>
        <label>1</label>
    </ligand>
</feature>
<feature type="binding site" description="axial binding residue" evidence="13">
    <location>
        <position position="117"/>
    </location>
    <ligand>
        <name>heme c</name>
        <dbReference type="ChEBI" id="CHEBI:61717"/>
        <label>1</label>
    </ligand>
    <ligandPart>
        <name>Fe</name>
        <dbReference type="ChEBI" id="CHEBI:18248"/>
    </ligandPart>
</feature>
<evidence type="ECO:0000256" key="2">
    <source>
        <dbReference type="ARBA" id="ARBA00007368"/>
    </source>
</evidence>
<feature type="binding site" description="axial binding residue" evidence="13">
    <location>
        <position position="98"/>
    </location>
    <ligand>
        <name>heme c</name>
        <dbReference type="ChEBI" id="CHEBI:61717"/>
        <label>1</label>
    </ligand>
    <ligandPart>
        <name>Fe</name>
        <dbReference type="ChEBI" id="CHEBI:18248"/>
    </ligandPart>
</feature>
<evidence type="ECO:0000313" key="16">
    <source>
        <dbReference type="Proteomes" id="UP000319619"/>
    </source>
</evidence>
<evidence type="ECO:0000256" key="5">
    <source>
        <dbReference type="ARBA" id="ARBA00022617"/>
    </source>
</evidence>
<dbReference type="Proteomes" id="UP000319619">
    <property type="component" value="Unassembled WGS sequence"/>
</dbReference>
<dbReference type="EMBL" id="NJBN01000009">
    <property type="protein sequence ID" value="TKJ38500.1"/>
    <property type="molecule type" value="Genomic_DNA"/>
</dbReference>
<keyword evidence="9" id="KW-0249">Electron transport</keyword>
<feature type="transmembrane region" description="Helical" evidence="14">
    <location>
        <begin position="21"/>
        <end position="41"/>
    </location>
</feature>
<evidence type="ECO:0000256" key="3">
    <source>
        <dbReference type="ARBA" id="ARBA00013773"/>
    </source>
</evidence>
<evidence type="ECO:0000256" key="8">
    <source>
        <dbReference type="ARBA" id="ARBA00022764"/>
    </source>
</evidence>
<organism evidence="15 16">
    <name type="scientific">candidate division LCP-89 bacterium B3_LCP</name>
    <dbReference type="NCBI Taxonomy" id="2012998"/>
    <lineage>
        <taxon>Bacteria</taxon>
        <taxon>Pseudomonadati</taxon>
        <taxon>Bacteria division LCP-89</taxon>
    </lineage>
</organism>
<protein>
    <recommendedName>
        <fullName evidence="3">Periplasmic nitrate reductase, electron transfer subunit</fullName>
    </recommendedName>
    <alternativeName>
        <fullName evidence="11">Diheme cytochrome c NapB</fullName>
    </alternativeName>
</protein>
<dbReference type="PANTHER" id="PTHR38604">
    <property type="entry name" value="PERIPLASMIC NITRATE REDUCTASE, ELECTRON TRANSFER SUBUNIT"/>
    <property type="match status" value="1"/>
</dbReference>
<dbReference type="PANTHER" id="PTHR38604:SF1">
    <property type="entry name" value="PERIPLASMIC NITRATE REDUCTASE, ELECTRON TRANSFER SUBUNIT"/>
    <property type="match status" value="1"/>
</dbReference>
<accession>A0A532UU73</accession>
<evidence type="ECO:0000256" key="10">
    <source>
        <dbReference type="ARBA" id="ARBA00023004"/>
    </source>
</evidence>
<feature type="binding site" description="axial binding residue" evidence="13">
    <location>
        <position position="158"/>
    </location>
    <ligand>
        <name>heme c</name>
        <dbReference type="ChEBI" id="CHEBI:61717"/>
        <label>2</label>
    </ligand>
    <ligandPart>
        <name>Fe</name>
        <dbReference type="ChEBI" id="CHEBI:18248"/>
    </ligandPart>
</feature>
<comment type="caution">
    <text evidence="15">The sequence shown here is derived from an EMBL/GenBank/DDBJ whole genome shotgun (WGS) entry which is preliminary data.</text>
</comment>
<keyword evidence="6 13" id="KW-0479">Metal-binding</keyword>
<keyword evidence="5 12" id="KW-0349">Heme</keyword>
<dbReference type="PIRSF" id="PIRSF006105">
    <property type="entry name" value="NapB"/>
    <property type="match status" value="1"/>
</dbReference>
<evidence type="ECO:0000256" key="9">
    <source>
        <dbReference type="ARBA" id="ARBA00022982"/>
    </source>
</evidence>
<dbReference type="GO" id="GO:0009061">
    <property type="term" value="P:anaerobic respiration"/>
    <property type="evidence" value="ECO:0007669"/>
    <property type="project" value="InterPro"/>
</dbReference>